<dbReference type="AlphaFoldDB" id="A0A0E9RDZ8"/>
<dbReference type="EMBL" id="GBXM01081283">
    <property type="protein sequence ID" value="JAH27294.1"/>
    <property type="molecule type" value="Transcribed_RNA"/>
</dbReference>
<reference evidence="1" key="1">
    <citation type="submission" date="2014-11" db="EMBL/GenBank/DDBJ databases">
        <authorList>
            <person name="Amaro Gonzalez C."/>
        </authorList>
    </citation>
    <scope>NUCLEOTIDE SEQUENCE</scope>
</reference>
<accession>A0A0E9RDZ8</accession>
<name>A0A0E9RDZ8_ANGAN</name>
<sequence>MLQTVWCVHILRLKAGVQVHTRTASSMINKSSQCQCNSNSNS</sequence>
<reference evidence="1" key="2">
    <citation type="journal article" date="2015" name="Fish Shellfish Immunol.">
        <title>Early steps in the European eel (Anguilla anguilla)-Vibrio vulnificus interaction in the gills: Role of the RtxA13 toxin.</title>
        <authorList>
            <person name="Callol A."/>
            <person name="Pajuelo D."/>
            <person name="Ebbesson L."/>
            <person name="Teles M."/>
            <person name="MacKenzie S."/>
            <person name="Amaro C."/>
        </authorList>
    </citation>
    <scope>NUCLEOTIDE SEQUENCE</scope>
</reference>
<proteinExistence type="predicted"/>
<protein>
    <submittedName>
        <fullName evidence="1">Uncharacterized protein</fullName>
    </submittedName>
</protein>
<organism evidence="1">
    <name type="scientific">Anguilla anguilla</name>
    <name type="common">European freshwater eel</name>
    <name type="synonym">Muraena anguilla</name>
    <dbReference type="NCBI Taxonomy" id="7936"/>
    <lineage>
        <taxon>Eukaryota</taxon>
        <taxon>Metazoa</taxon>
        <taxon>Chordata</taxon>
        <taxon>Craniata</taxon>
        <taxon>Vertebrata</taxon>
        <taxon>Euteleostomi</taxon>
        <taxon>Actinopterygii</taxon>
        <taxon>Neopterygii</taxon>
        <taxon>Teleostei</taxon>
        <taxon>Anguilliformes</taxon>
        <taxon>Anguillidae</taxon>
        <taxon>Anguilla</taxon>
    </lineage>
</organism>
<evidence type="ECO:0000313" key="1">
    <source>
        <dbReference type="EMBL" id="JAH27294.1"/>
    </source>
</evidence>